<evidence type="ECO:0000313" key="1">
    <source>
        <dbReference type="EMBL" id="EGJ99561.1"/>
    </source>
</evidence>
<accession>F5J3Z0</accession>
<comment type="caution">
    <text evidence="1">The sequence shown here is derived from an EMBL/GenBank/DDBJ whole genome shotgun (WGS) entry which is preliminary data.</text>
</comment>
<dbReference type="Proteomes" id="UP000004913">
    <property type="component" value="Unassembled WGS sequence"/>
</dbReference>
<organism evidence="1 2">
    <name type="scientific">Dysgonomonas gadei ATCC BAA-286</name>
    <dbReference type="NCBI Taxonomy" id="742766"/>
    <lineage>
        <taxon>Bacteria</taxon>
        <taxon>Pseudomonadati</taxon>
        <taxon>Bacteroidota</taxon>
        <taxon>Bacteroidia</taxon>
        <taxon>Bacteroidales</taxon>
        <taxon>Dysgonomonadaceae</taxon>
        <taxon>Dysgonomonas</taxon>
    </lineage>
</organism>
<dbReference type="EMBL" id="ADLV01000057">
    <property type="protein sequence ID" value="EGJ99561.1"/>
    <property type="molecule type" value="Genomic_DNA"/>
</dbReference>
<dbReference type="RefSeq" id="WP_006801593.1">
    <property type="nucleotide sequence ID" value="NZ_GL891995.1"/>
</dbReference>
<dbReference type="STRING" id="742766.HMPREF9455_04057"/>
<name>F5J3Z0_9BACT</name>
<dbReference type="eggNOG" id="ENOG502ZQ8K">
    <property type="taxonomic scope" value="Bacteria"/>
</dbReference>
<evidence type="ECO:0000313" key="2">
    <source>
        <dbReference type="Proteomes" id="UP000004913"/>
    </source>
</evidence>
<protein>
    <submittedName>
        <fullName evidence="1">Uncharacterized protein</fullName>
    </submittedName>
</protein>
<proteinExistence type="predicted"/>
<sequence length="153" mass="18084">MKKRIYFLVIFNILFTAIYASDIPVRNIKDSLLLFLKQTKDIPGNYTIDYIPNTILTEVKDRSHIENGKTGIFYIPSFSAHGYIHYLLIDKKRFQIINMREPFNANLEKLITYLKNNEHYNKSDILFYISDFIKTYEKNKKKSKQAGIYIGID</sequence>
<gene>
    <name evidence="1" type="ORF">HMPREF9455_04057</name>
</gene>
<reference evidence="1 2" key="1">
    <citation type="submission" date="2011-04" db="EMBL/GenBank/DDBJ databases">
        <title>The Genome Sequence of Dysgonomonas gadei ATCC BAA-286.</title>
        <authorList>
            <consortium name="The Broad Institute Genome Sequencing Platform"/>
            <person name="Earl A."/>
            <person name="Ward D."/>
            <person name="Feldgarden M."/>
            <person name="Gevers D."/>
            <person name="Pudlo N."/>
            <person name="Martens E."/>
            <person name="Allen-Vercoe E."/>
            <person name="Young S.K."/>
            <person name="Zeng Q."/>
            <person name="Gargeya S."/>
            <person name="Fitzgerald M."/>
            <person name="Haas B."/>
            <person name="Abouelleil A."/>
            <person name="Alvarado L."/>
            <person name="Arachchi H.M."/>
            <person name="Berlin A."/>
            <person name="Brown A."/>
            <person name="Chapman S.B."/>
            <person name="Chen Z."/>
            <person name="Dunbar C."/>
            <person name="Freedman E."/>
            <person name="Gearin G."/>
            <person name="Gellesch M."/>
            <person name="Goldberg J."/>
            <person name="Griggs A."/>
            <person name="Gujja S."/>
            <person name="Heiman D."/>
            <person name="Howarth C."/>
            <person name="Larson L."/>
            <person name="Lui A."/>
            <person name="MacDonald P.J.P."/>
            <person name="Mehta T."/>
            <person name="Montmayeur A."/>
            <person name="Murphy C."/>
            <person name="Neiman D."/>
            <person name="Pearson M."/>
            <person name="Priest M."/>
            <person name="Roberts A."/>
            <person name="Saif S."/>
            <person name="Shea T."/>
            <person name="Shenoy N."/>
            <person name="Sisk P."/>
            <person name="Stolte C."/>
            <person name="Sykes S."/>
            <person name="Yandava C."/>
            <person name="Wortman J."/>
            <person name="Nusbaum C."/>
            <person name="Birren B."/>
        </authorList>
    </citation>
    <scope>NUCLEOTIDE SEQUENCE [LARGE SCALE GENOMIC DNA]</scope>
    <source>
        <strain evidence="1 2">ATCC BAA-286</strain>
    </source>
</reference>
<dbReference type="HOGENOM" id="CLU_1710380_0_0_10"/>
<dbReference type="AlphaFoldDB" id="F5J3Z0"/>
<keyword evidence="2" id="KW-1185">Reference proteome</keyword>